<evidence type="ECO:0000313" key="3">
    <source>
        <dbReference type="Proteomes" id="UP000030669"/>
    </source>
</evidence>
<sequence length="171" mass="18371">MRNTQEQNLELARIDKGPVSLLPVTTPPATHVAGALATPTARTAAVGDPKLPSDQYPHDFRAHLTCGSPTPSNTASARAHRIMQPRRSHHPPTHRAPSPASHLGAGTLQADAGEGGGARDAGRRCKATCTRQRGIEPCLARARVPIPDSNCRLSARPPPPCKWMRARVDWR</sequence>
<organism evidence="2 3">
    <name type="scientific">Gloeophyllum trabeum (strain ATCC 11539 / FP-39264 / Madison 617)</name>
    <name type="common">Brown rot fungus</name>
    <dbReference type="NCBI Taxonomy" id="670483"/>
    <lineage>
        <taxon>Eukaryota</taxon>
        <taxon>Fungi</taxon>
        <taxon>Dikarya</taxon>
        <taxon>Basidiomycota</taxon>
        <taxon>Agaricomycotina</taxon>
        <taxon>Agaricomycetes</taxon>
        <taxon>Gloeophyllales</taxon>
        <taxon>Gloeophyllaceae</taxon>
        <taxon>Gloeophyllum</taxon>
    </lineage>
</organism>
<protein>
    <submittedName>
        <fullName evidence="2">Uncharacterized protein</fullName>
    </submittedName>
</protein>
<dbReference type="GeneID" id="19302349"/>
<feature type="compositionally biased region" description="Basic residues" evidence="1">
    <location>
        <begin position="84"/>
        <end position="93"/>
    </location>
</feature>
<dbReference type="KEGG" id="gtr:GLOTRDRAFT_131663"/>
<feature type="region of interest" description="Disordered" evidence="1">
    <location>
        <begin position="84"/>
        <end position="122"/>
    </location>
</feature>
<accession>S7PXT4</accession>
<dbReference type="RefSeq" id="XP_007868739.1">
    <property type="nucleotide sequence ID" value="XM_007870548.1"/>
</dbReference>
<evidence type="ECO:0000256" key="1">
    <source>
        <dbReference type="SAM" id="MobiDB-lite"/>
    </source>
</evidence>
<gene>
    <name evidence="2" type="ORF">GLOTRDRAFT_131663</name>
</gene>
<keyword evidence="3" id="KW-1185">Reference proteome</keyword>
<dbReference type="EMBL" id="KB469307">
    <property type="protein sequence ID" value="EPQ52421.1"/>
    <property type="molecule type" value="Genomic_DNA"/>
</dbReference>
<evidence type="ECO:0000313" key="2">
    <source>
        <dbReference type="EMBL" id="EPQ52421.1"/>
    </source>
</evidence>
<dbReference type="AlphaFoldDB" id="S7PXT4"/>
<name>S7PXT4_GLOTA</name>
<proteinExistence type="predicted"/>
<dbReference type="Proteomes" id="UP000030669">
    <property type="component" value="Unassembled WGS sequence"/>
</dbReference>
<dbReference type="HOGENOM" id="CLU_1563025_0_0_1"/>
<reference evidence="2 3" key="1">
    <citation type="journal article" date="2012" name="Science">
        <title>The Paleozoic origin of enzymatic lignin decomposition reconstructed from 31 fungal genomes.</title>
        <authorList>
            <person name="Floudas D."/>
            <person name="Binder M."/>
            <person name="Riley R."/>
            <person name="Barry K."/>
            <person name="Blanchette R.A."/>
            <person name="Henrissat B."/>
            <person name="Martinez A.T."/>
            <person name="Otillar R."/>
            <person name="Spatafora J.W."/>
            <person name="Yadav J.S."/>
            <person name="Aerts A."/>
            <person name="Benoit I."/>
            <person name="Boyd A."/>
            <person name="Carlson A."/>
            <person name="Copeland A."/>
            <person name="Coutinho P.M."/>
            <person name="de Vries R.P."/>
            <person name="Ferreira P."/>
            <person name="Findley K."/>
            <person name="Foster B."/>
            <person name="Gaskell J."/>
            <person name="Glotzer D."/>
            <person name="Gorecki P."/>
            <person name="Heitman J."/>
            <person name="Hesse C."/>
            <person name="Hori C."/>
            <person name="Igarashi K."/>
            <person name="Jurgens J.A."/>
            <person name="Kallen N."/>
            <person name="Kersten P."/>
            <person name="Kohler A."/>
            <person name="Kuees U."/>
            <person name="Kumar T.K.A."/>
            <person name="Kuo A."/>
            <person name="LaButti K."/>
            <person name="Larrondo L.F."/>
            <person name="Lindquist E."/>
            <person name="Ling A."/>
            <person name="Lombard V."/>
            <person name="Lucas S."/>
            <person name="Lundell T."/>
            <person name="Martin R."/>
            <person name="McLaughlin D.J."/>
            <person name="Morgenstern I."/>
            <person name="Morin E."/>
            <person name="Murat C."/>
            <person name="Nagy L.G."/>
            <person name="Nolan M."/>
            <person name="Ohm R.A."/>
            <person name="Patyshakuliyeva A."/>
            <person name="Rokas A."/>
            <person name="Ruiz-Duenas F.J."/>
            <person name="Sabat G."/>
            <person name="Salamov A."/>
            <person name="Samejima M."/>
            <person name="Schmutz J."/>
            <person name="Slot J.C."/>
            <person name="St John F."/>
            <person name="Stenlid J."/>
            <person name="Sun H."/>
            <person name="Sun S."/>
            <person name="Syed K."/>
            <person name="Tsang A."/>
            <person name="Wiebenga A."/>
            <person name="Young D."/>
            <person name="Pisabarro A."/>
            <person name="Eastwood D.C."/>
            <person name="Martin F."/>
            <person name="Cullen D."/>
            <person name="Grigoriev I.V."/>
            <person name="Hibbett D.S."/>
        </authorList>
    </citation>
    <scope>NUCLEOTIDE SEQUENCE [LARGE SCALE GENOMIC DNA]</scope>
    <source>
        <strain evidence="2 3">ATCC 11539</strain>
    </source>
</reference>